<dbReference type="SMART" id="SM00939">
    <property type="entry name" value="PepX_C"/>
    <property type="match status" value="1"/>
</dbReference>
<proteinExistence type="predicted"/>
<sequence length="601" mass="69580">MDYQEKELMEDNENAKSEADMAEFSKAKNENMFEEYYQKREYGGTVYNLRLHMQPVSAGFRTDYYAPFMQETTYADGIRYDRDVEVPISNNRKVYIDVYRPEHNLEKLPVILMWTPYGKRHWHGKTETPGLHQAMGVPKGTISDRAAFEGADPGYWCQQGYCVVNVDAPGTGFSTGDNNFMFVKEGGEDGKEVIDWIGEQSWCNGNVGMAGNSGLAMSQWVIAAAKPNHLKCIAPWEGSSDLYRENVCVGGIPSPAFSELIWYDFRGPGLQPDPSYMIQKNDLFNEYWQNHAVDLEKIRIPVYVCAGYSHFHLRGSMEGYRRIKSHKKWLRMHRDFEWPDFNKPENIQDLKLFFDRFLKNINNGWEMTPKVRIEVMDAYDYDFRKNRPESDFPIPRTEYTKFYLNAENMSMNLIPSETESSVSYHSESEEVNFEFEVTEEMELSGNFVLRIWVSSEKDDADLFVFVQKTNKLGELIPTTVFGVADPGAKGQLRASMRSLDEETSLPYLPQYRFTKHEWLTPGEPVALDIEIWPYARIWHKGERVRVCIAGRPIRDESWFLPTSVNTINQGRHTIHTGGMYDSYLLAPVIPPKYKSGDYEVR</sequence>
<dbReference type="Proteomes" id="UP000003763">
    <property type="component" value="Unassembled WGS sequence"/>
</dbReference>
<dbReference type="GO" id="GO:0008239">
    <property type="term" value="F:dipeptidyl-peptidase activity"/>
    <property type="evidence" value="ECO:0007669"/>
    <property type="project" value="InterPro"/>
</dbReference>
<dbReference type="SUPFAM" id="SSF53474">
    <property type="entry name" value="alpha/beta-Hydrolases"/>
    <property type="match status" value="1"/>
</dbReference>
<dbReference type="EMBL" id="ADLJ01000023">
    <property type="protein sequence ID" value="EHE98258.1"/>
    <property type="molecule type" value="Genomic_DNA"/>
</dbReference>
<evidence type="ECO:0000313" key="3">
    <source>
        <dbReference type="EMBL" id="EHE98258.1"/>
    </source>
</evidence>
<dbReference type="InterPro" id="IPR008979">
    <property type="entry name" value="Galactose-bd-like_sf"/>
</dbReference>
<dbReference type="Gene3D" id="1.10.3020.20">
    <property type="match status" value="1"/>
</dbReference>
<comment type="caution">
    <text evidence="3">The sequence shown here is derived from an EMBL/GenBank/DDBJ whole genome shotgun (WGS) entry which is preliminary data.</text>
</comment>
<dbReference type="Pfam" id="PF02129">
    <property type="entry name" value="Peptidase_S15"/>
    <property type="match status" value="1"/>
</dbReference>
<dbReference type="InterPro" id="IPR050585">
    <property type="entry name" value="Xaa-Pro_dipeptidyl-ppase/CocE"/>
</dbReference>
<dbReference type="SUPFAM" id="SSF49785">
    <property type="entry name" value="Galactose-binding domain-like"/>
    <property type="match status" value="1"/>
</dbReference>
<dbReference type="NCBIfam" id="TIGR00976">
    <property type="entry name" value="CocE_NonD"/>
    <property type="match status" value="2"/>
</dbReference>
<dbReference type="InterPro" id="IPR029058">
    <property type="entry name" value="AB_hydrolase_fold"/>
</dbReference>
<dbReference type="Pfam" id="PF08530">
    <property type="entry name" value="PepX_C"/>
    <property type="match status" value="1"/>
</dbReference>
<dbReference type="InterPro" id="IPR005674">
    <property type="entry name" value="CocE/Ser_esterase"/>
</dbReference>
<dbReference type="AlphaFoldDB" id="G5HJZ7"/>
<keyword evidence="1" id="KW-0378">Hydrolase</keyword>
<dbReference type="Gene3D" id="2.60.120.260">
    <property type="entry name" value="Galactose-binding domain-like"/>
    <property type="match status" value="1"/>
</dbReference>
<dbReference type="Gene3D" id="3.40.50.1820">
    <property type="entry name" value="alpha/beta hydrolase"/>
    <property type="match status" value="1"/>
</dbReference>
<dbReference type="InterPro" id="IPR000383">
    <property type="entry name" value="Xaa-Pro-like_dom"/>
</dbReference>
<organism evidence="3 4">
    <name type="scientific">[Clostridium] citroniae WAL-17108</name>
    <dbReference type="NCBI Taxonomy" id="742733"/>
    <lineage>
        <taxon>Bacteria</taxon>
        <taxon>Bacillati</taxon>
        <taxon>Bacillota</taxon>
        <taxon>Clostridia</taxon>
        <taxon>Lachnospirales</taxon>
        <taxon>Lachnospiraceae</taxon>
        <taxon>Enterocloster</taxon>
    </lineage>
</organism>
<feature type="domain" description="Xaa-Pro dipeptidyl-peptidase C-terminal" evidence="2">
    <location>
        <begin position="351"/>
        <end position="585"/>
    </location>
</feature>
<evidence type="ECO:0000259" key="2">
    <source>
        <dbReference type="SMART" id="SM00939"/>
    </source>
</evidence>
<evidence type="ECO:0000256" key="1">
    <source>
        <dbReference type="ARBA" id="ARBA00022801"/>
    </source>
</evidence>
<dbReference type="PANTHER" id="PTHR43056">
    <property type="entry name" value="PEPTIDASE S9 PROLYL OLIGOPEPTIDASE"/>
    <property type="match status" value="1"/>
</dbReference>
<gene>
    <name evidence="3" type="ORF">HMPREF9469_02909</name>
</gene>
<dbReference type="HOGENOM" id="CLU_015590_3_0_9"/>
<evidence type="ECO:0000313" key="4">
    <source>
        <dbReference type="Proteomes" id="UP000003763"/>
    </source>
</evidence>
<dbReference type="InterPro" id="IPR013736">
    <property type="entry name" value="Xaa-Pro_dipept_C"/>
</dbReference>
<reference evidence="3 4" key="1">
    <citation type="submission" date="2011-08" db="EMBL/GenBank/DDBJ databases">
        <title>The Genome Sequence of Clostridium citroniae WAL-17108.</title>
        <authorList>
            <consortium name="The Broad Institute Genome Sequencing Platform"/>
            <person name="Earl A."/>
            <person name="Ward D."/>
            <person name="Feldgarden M."/>
            <person name="Gevers D."/>
            <person name="Finegold S.M."/>
            <person name="Summanen P.H."/>
            <person name="Molitoris D.R."/>
            <person name="Vaisanen M.L."/>
            <person name="Daigneault M."/>
            <person name="Allen-Vercoe E."/>
            <person name="Young S.K."/>
            <person name="Zeng Q."/>
            <person name="Gargeya S."/>
            <person name="Fitzgerald M."/>
            <person name="Haas B."/>
            <person name="Abouelleil A."/>
            <person name="Alvarado L."/>
            <person name="Arachchi H.M."/>
            <person name="Berlin A."/>
            <person name="Brown A."/>
            <person name="Chapman S.B."/>
            <person name="Chen Z."/>
            <person name="Dunbar C."/>
            <person name="Freedman E."/>
            <person name="Gearin G."/>
            <person name="Gellesch M."/>
            <person name="Goldberg J."/>
            <person name="Griggs A."/>
            <person name="Gujja S."/>
            <person name="Heiman D."/>
            <person name="Howarth C."/>
            <person name="Larson L."/>
            <person name="Lui A."/>
            <person name="MacDonald P.J.P."/>
            <person name="Montmayeur A."/>
            <person name="Murphy C."/>
            <person name="Neiman D."/>
            <person name="Pearson M."/>
            <person name="Priest M."/>
            <person name="Roberts A."/>
            <person name="Saif S."/>
            <person name="Shea T."/>
            <person name="Shenoy N."/>
            <person name="Sisk P."/>
            <person name="Stolte C."/>
            <person name="Sykes S."/>
            <person name="Wortman J."/>
            <person name="Nusbaum C."/>
            <person name="Birren B."/>
        </authorList>
    </citation>
    <scope>NUCLEOTIDE SEQUENCE [LARGE SCALE GENOMIC DNA]</scope>
    <source>
        <strain evidence="3 4">WAL-17108</strain>
    </source>
</reference>
<dbReference type="PATRIC" id="fig|742733.3.peg.3021"/>
<dbReference type="RefSeq" id="WP_007863152.1">
    <property type="nucleotide sequence ID" value="NZ_JH376422.1"/>
</dbReference>
<name>G5HJZ7_9FIRM</name>
<protein>
    <recommendedName>
        <fullName evidence="2">Xaa-Pro dipeptidyl-peptidase C-terminal domain-containing protein</fullName>
    </recommendedName>
</protein>
<dbReference type="PANTHER" id="PTHR43056:SF10">
    <property type="entry name" value="COCE_NOND FAMILY, PUTATIVE (AFU_ORTHOLOGUE AFUA_7G00600)-RELATED"/>
    <property type="match status" value="1"/>
</dbReference>
<dbReference type="eggNOG" id="COG2936">
    <property type="taxonomic scope" value="Bacteria"/>
</dbReference>
<accession>G5HJZ7</accession>